<organism evidence="2 3">
    <name type="scientific">Mycobacterium asiaticum</name>
    <dbReference type="NCBI Taxonomy" id="1790"/>
    <lineage>
        <taxon>Bacteria</taxon>
        <taxon>Bacillati</taxon>
        <taxon>Actinomycetota</taxon>
        <taxon>Actinomycetes</taxon>
        <taxon>Mycobacteriales</taxon>
        <taxon>Mycobacteriaceae</taxon>
        <taxon>Mycobacterium</taxon>
    </lineage>
</organism>
<dbReference type="PANTHER" id="PTHR43666:SF1">
    <property type="entry name" value="CONSERVED PROTEIN"/>
    <property type="match status" value="1"/>
</dbReference>
<dbReference type="EMBL" id="LZLS01000167">
    <property type="protein sequence ID" value="OBK23915.1"/>
    <property type="molecule type" value="Genomic_DNA"/>
</dbReference>
<sequence length="457" mass="48296">MITPQHVINIVLDEAAKIGRADETMVLVTDKVEATLRWANNSMTTNGVTVTRSVTVISIVREGDSARVGTVVSGEADPSVLPGLVVSSQDAARSAPEAGDAAPLLGDSGEPVDWDAPVSGTGAGVFSGIAGPLCRGFRGADRLYGYAHHSVSTTFLASSTGLRRRYTQPSGAIEVNAKRGDASAWAGIGTSDFVDVPIDSLLSDLSTRLGWASRSVELPAGRYETIMPPSTVADMMIYLGWTMAGRGAQEGRTALSAPGGGTRVGERLTDLPLTLFSDPLAPGLACTPFVAVSNSSETMSVFDNGMEIGQVDWIRNGVINSLAYPRATAARYDAPVAVACDNIVMTGGSVDLADMIAATERGLLLTTLWYIREVDPTTLLLTGLTRDGVYLVEDGEVTGAVNNFRFNESPLDLLRRATEAGVSEKTLPREWGDWATRAAMPSLRIPDFHMSSVSQAQ</sequence>
<evidence type="ECO:0000259" key="1">
    <source>
        <dbReference type="Pfam" id="PF19289"/>
    </source>
</evidence>
<evidence type="ECO:0000313" key="2">
    <source>
        <dbReference type="EMBL" id="OBK23915.1"/>
    </source>
</evidence>
<name>A0A1A3NRC3_MYCAS</name>
<dbReference type="InterPro" id="IPR036059">
    <property type="entry name" value="TldD/PmbA_sf"/>
</dbReference>
<dbReference type="OrthoDB" id="9763230at2"/>
<protein>
    <submittedName>
        <fullName evidence="2">Peptidase</fullName>
    </submittedName>
</protein>
<feature type="domain" description="Metalloprotease TldD/E C-terminal" evidence="1">
    <location>
        <begin position="221"/>
        <end position="451"/>
    </location>
</feature>
<dbReference type="PANTHER" id="PTHR43666">
    <property type="entry name" value="TLDD PROTEIN"/>
    <property type="match status" value="1"/>
</dbReference>
<evidence type="ECO:0000313" key="3">
    <source>
        <dbReference type="Proteomes" id="UP000093928"/>
    </source>
</evidence>
<gene>
    <name evidence="2" type="ORF">A5634_04625</name>
</gene>
<dbReference type="GO" id="GO:0008237">
    <property type="term" value="F:metallopeptidase activity"/>
    <property type="evidence" value="ECO:0007669"/>
    <property type="project" value="InterPro"/>
</dbReference>
<comment type="caution">
    <text evidence="2">The sequence shown here is derived from an EMBL/GenBank/DDBJ whole genome shotgun (WGS) entry which is preliminary data.</text>
</comment>
<dbReference type="InterPro" id="IPR045569">
    <property type="entry name" value="Metalloprtase-TldD/E_C"/>
</dbReference>
<dbReference type="AlphaFoldDB" id="A0A1A3NRC3"/>
<reference evidence="2 3" key="1">
    <citation type="submission" date="2016-06" db="EMBL/GenBank/DDBJ databases">
        <authorList>
            <person name="Kjaerup R.B."/>
            <person name="Dalgaard T.S."/>
            <person name="Juul-Madsen H.R."/>
        </authorList>
    </citation>
    <scope>NUCLEOTIDE SEQUENCE [LARGE SCALE GENOMIC DNA]</scope>
    <source>
        <strain evidence="2 3">1165133.8</strain>
    </source>
</reference>
<dbReference type="GO" id="GO:0006508">
    <property type="term" value="P:proteolysis"/>
    <property type="evidence" value="ECO:0007669"/>
    <property type="project" value="InterPro"/>
</dbReference>
<dbReference type="RefSeq" id="WP_065145393.1">
    <property type="nucleotide sequence ID" value="NZ_LZLS01000167.1"/>
</dbReference>
<dbReference type="SUPFAM" id="SSF111283">
    <property type="entry name" value="Putative modulator of DNA gyrase, PmbA/TldD"/>
    <property type="match status" value="1"/>
</dbReference>
<dbReference type="Pfam" id="PF19289">
    <property type="entry name" value="PmbA_TldD_3rd"/>
    <property type="match status" value="1"/>
</dbReference>
<accession>A0A1A3NRC3</accession>
<dbReference type="Proteomes" id="UP000093928">
    <property type="component" value="Unassembled WGS sequence"/>
</dbReference>
<proteinExistence type="predicted"/>